<dbReference type="SMART" id="SM00028">
    <property type="entry name" value="TPR"/>
    <property type="match status" value="4"/>
</dbReference>
<dbReference type="KEGG" id="ccro:CMC5_040560"/>
<dbReference type="STRING" id="52.CMC5_040560"/>
<evidence type="ECO:0000256" key="1">
    <source>
        <dbReference type="PROSITE-ProRule" id="PRU00339"/>
    </source>
</evidence>
<protein>
    <submittedName>
        <fullName evidence="2">Uncharacterized protein</fullName>
    </submittedName>
</protein>
<dbReference type="InterPro" id="IPR011990">
    <property type="entry name" value="TPR-like_helical_dom_sf"/>
</dbReference>
<dbReference type="SUPFAM" id="SSF48452">
    <property type="entry name" value="TPR-like"/>
    <property type="match status" value="2"/>
</dbReference>
<reference evidence="2 3" key="1">
    <citation type="submission" date="2015-07" db="EMBL/GenBank/DDBJ databases">
        <title>Genome analysis of myxobacterium Chondromyces crocatus Cm c5 reveals a high potential for natural compound synthesis and the genetic basis for the loss of fruiting body formation.</title>
        <authorList>
            <person name="Zaburannyi N."/>
            <person name="Bunk B."/>
            <person name="Maier J."/>
            <person name="Overmann J."/>
            <person name="Mueller R."/>
        </authorList>
    </citation>
    <scope>NUCLEOTIDE SEQUENCE [LARGE SCALE GENOMIC DNA]</scope>
    <source>
        <strain evidence="2 3">Cm c5</strain>
    </source>
</reference>
<dbReference type="EMBL" id="CP012159">
    <property type="protein sequence ID" value="AKT39905.1"/>
    <property type="molecule type" value="Genomic_DNA"/>
</dbReference>
<dbReference type="Proteomes" id="UP000067626">
    <property type="component" value="Chromosome"/>
</dbReference>
<proteinExistence type="predicted"/>
<keyword evidence="1" id="KW-0802">TPR repeat</keyword>
<dbReference type="PROSITE" id="PS51257">
    <property type="entry name" value="PROKAR_LIPOPROTEIN"/>
    <property type="match status" value="1"/>
</dbReference>
<dbReference type="PANTHER" id="PTHR12558">
    <property type="entry name" value="CELL DIVISION CYCLE 16,23,27"/>
    <property type="match status" value="1"/>
</dbReference>
<sequence length="391" mass="41146">MTGCSSRGPRSRSSWGSGLHCAIGVAGALVAVGCAAPTVTRSIGGELIEGRFISPYAYTLYAIGANAEARGEFSEALEAFSRAERADAGSAEIWTRIGALRCRLGGDAEAAFEKAMGRDARYEPLWRERARCAREGGRFAQALGFAEQAVALDPDQEEAWLLLVELLEKQGRGDEARRALRGWTVRHPRSVTGWVALSELARRQGDEVEATLAARRAAALSPRHAGGFAQELPGFAPLLQVDAALERGDLEEARRCARKARLSPAELSVRAAALGRTAEAHAQAELVLGADPASGSARIALAVASDLVGDEAGLREAWRGMPGAGEVLTPPSTLARLLFAELLARRVDGEAAKAWLGPVPEGSGDALTVGVAERVRRRLAGQGIRSAAGGS</sequence>
<dbReference type="AlphaFoldDB" id="A0A0K1EGA6"/>
<organism evidence="2 3">
    <name type="scientific">Chondromyces crocatus</name>
    <dbReference type="NCBI Taxonomy" id="52"/>
    <lineage>
        <taxon>Bacteria</taxon>
        <taxon>Pseudomonadati</taxon>
        <taxon>Myxococcota</taxon>
        <taxon>Polyangia</taxon>
        <taxon>Polyangiales</taxon>
        <taxon>Polyangiaceae</taxon>
        <taxon>Chondromyces</taxon>
    </lineage>
</organism>
<gene>
    <name evidence="2" type="ORF">CMC5_040560</name>
</gene>
<evidence type="ECO:0000313" key="3">
    <source>
        <dbReference type="Proteomes" id="UP000067626"/>
    </source>
</evidence>
<dbReference type="PROSITE" id="PS50005">
    <property type="entry name" value="TPR"/>
    <property type="match status" value="1"/>
</dbReference>
<dbReference type="Pfam" id="PF14559">
    <property type="entry name" value="TPR_19"/>
    <property type="match status" value="1"/>
</dbReference>
<dbReference type="OrthoDB" id="5520549at2"/>
<keyword evidence="3" id="KW-1185">Reference proteome</keyword>
<accession>A0A0K1EGA6</accession>
<name>A0A0K1EGA6_CHOCO</name>
<dbReference type="RefSeq" id="WP_156338737.1">
    <property type="nucleotide sequence ID" value="NZ_CP012159.1"/>
</dbReference>
<feature type="repeat" description="TPR" evidence="1">
    <location>
        <begin position="57"/>
        <end position="90"/>
    </location>
</feature>
<dbReference type="Gene3D" id="1.25.40.10">
    <property type="entry name" value="Tetratricopeptide repeat domain"/>
    <property type="match status" value="1"/>
</dbReference>
<evidence type="ECO:0000313" key="2">
    <source>
        <dbReference type="EMBL" id="AKT39905.1"/>
    </source>
</evidence>
<dbReference type="InterPro" id="IPR019734">
    <property type="entry name" value="TPR_rpt"/>
</dbReference>
<dbReference type="PANTHER" id="PTHR12558:SF13">
    <property type="entry name" value="CELL DIVISION CYCLE PROTEIN 27 HOMOLOG"/>
    <property type="match status" value="1"/>
</dbReference>